<keyword evidence="3" id="KW-1185">Reference proteome</keyword>
<dbReference type="Proteomes" id="UP000184357">
    <property type="component" value="Unassembled WGS sequence"/>
</dbReference>
<organism evidence="2 3">
    <name type="scientific">Halobaculum gomorrense</name>
    <dbReference type="NCBI Taxonomy" id="43928"/>
    <lineage>
        <taxon>Archaea</taxon>
        <taxon>Methanobacteriati</taxon>
        <taxon>Methanobacteriota</taxon>
        <taxon>Stenosarchaea group</taxon>
        <taxon>Halobacteria</taxon>
        <taxon>Halobacteriales</taxon>
        <taxon>Haloferacaceae</taxon>
        <taxon>Halobaculum</taxon>
    </lineage>
</organism>
<gene>
    <name evidence="2" type="ORF">SAMN05443636_1259</name>
</gene>
<dbReference type="EMBL" id="FQWV01000002">
    <property type="protein sequence ID" value="SHG84492.1"/>
    <property type="molecule type" value="Genomic_DNA"/>
</dbReference>
<accession>A0A1M5N4W9</accession>
<feature type="region of interest" description="Disordered" evidence="1">
    <location>
        <begin position="147"/>
        <end position="170"/>
    </location>
</feature>
<evidence type="ECO:0000313" key="3">
    <source>
        <dbReference type="Proteomes" id="UP000184357"/>
    </source>
</evidence>
<evidence type="ECO:0000313" key="2">
    <source>
        <dbReference type="EMBL" id="SHG84492.1"/>
    </source>
</evidence>
<sequence>MSQRGQFQVCSGVNLLLIEFSDGNATASPNGDGIVVEVDGETHELTREAAADLRESLADALTERREFFRTAGEFRADGSYVVSRKAANSAGNAKMFDSFEALRRLYDRLPDRFDADDVGRTGITGSRRHMLLRHFAEHPAFDCRIRRRNPLSAEKTEDDRSAEPAAEAEE</sequence>
<reference evidence="2 3" key="1">
    <citation type="submission" date="2016-11" db="EMBL/GenBank/DDBJ databases">
        <authorList>
            <person name="Jaros S."/>
            <person name="Januszkiewicz K."/>
            <person name="Wedrychowicz H."/>
        </authorList>
    </citation>
    <scope>NUCLEOTIDE SEQUENCE [LARGE SCALE GENOMIC DNA]</scope>
    <source>
        <strain evidence="2 3">DSM 9297</strain>
    </source>
</reference>
<dbReference type="AlphaFoldDB" id="A0A1M5N4W9"/>
<dbReference type="Pfam" id="PF24372">
    <property type="entry name" value="DUF7528"/>
    <property type="match status" value="1"/>
</dbReference>
<dbReference type="STRING" id="43928.SAMN05443636_1259"/>
<dbReference type="InterPro" id="IPR055950">
    <property type="entry name" value="DUF7528"/>
</dbReference>
<proteinExistence type="predicted"/>
<evidence type="ECO:0000256" key="1">
    <source>
        <dbReference type="SAM" id="MobiDB-lite"/>
    </source>
</evidence>
<protein>
    <submittedName>
        <fullName evidence="2">Uncharacterized protein</fullName>
    </submittedName>
</protein>
<name>A0A1M5N4W9_9EURY</name>